<dbReference type="PROSITE" id="PS00078">
    <property type="entry name" value="COX2"/>
    <property type="match status" value="1"/>
</dbReference>
<dbReference type="InterPro" id="IPR002429">
    <property type="entry name" value="CcO_II-like_C"/>
</dbReference>
<keyword evidence="8" id="KW-0249">Electron transport</keyword>
<evidence type="ECO:0000256" key="3">
    <source>
        <dbReference type="ARBA" id="ARBA00012949"/>
    </source>
</evidence>
<evidence type="ECO:0000256" key="9">
    <source>
        <dbReference type="ARBA" id="ARBA00022989"/>
    </source>
</evidence>
<dbReference type="InterPro" id="IPR008972">
    <property type="entry name" value="Cupredoxin"/>
</dbReference>
<dbReference type="PANTHER" id="PTHR22888:SF9">
    <property type="entry name" value="CYTOCHROME C OXIDASE SUBUNIT 2"/>
    <property type="match status" value="1"/>
</dbReference>
<dbReference type="RefSeq" id="WP_379563487.1">
    <property type="nucleotide sequence ID" value="NZ_JBHSQK010000005.1"/>
</dbReference>
<keyword evidence="9 15" id="KW-1133">Transmembrane helix</keyword>
<evidence type="ECO:0000256" key="4">
    <source>
        <dbReference type="ARBA" id="ARBA00022448"/>
    </source>
</evidence>
<keyword evidence="7" id="KW-1278">Translocase</keyword>
<feature type="domain" description="Cytochrome oxidase subunit II copper A binding" evidence="16">
    <location>
        <begin position="98"/>
        <end position="219"/>
    </location>
</feature>
<evidence type="ECO:0000256" key="8">
    <source>
        <dbReference type="ARBA" id="ARBA00022982"/>
    </source>
</evidence>
<comment type="function">
    <text evidence="12">Subunits I and II form the functional core of the enzyme complex. Electrons originating in cytochrome c are transferred via heme a and Cu(A) to the binuclear center formed by heme a3 and Cu(B).</text>
</comment>
<protein>
    <recommendedName>
        <fullName evidence="3">cytochrome-c oxidase</fullName>
        <ecNumber evidence="3">7.1.1.9</ecNumber>
    </recommendedName>
    <alternativeName>
        <fullName evidence="13">Cytochrome aa3 subunit 2</fullName>
    </alternativeName>
</protein>
<keyword evidence="10" id="KW-0186">Copper</keyword>
<feature type="transmembrane region" description="Helical" evidence="15">
    <location>
        <begin position="15"/>
        <end position="35"/>
    </location>
</feature>
<dbReference type="Gene3D" id="2.60.40.420">
    <property type="entry name" value="Cupredoxins - blue copper proteins"/>
    <property type="match status" value="1"/>
</dbReference>
<evidence type="ECO:0000256" key="11">
    <source>
        <dbReference type="ARBA" id="ARBA00023136"/>
    </source>
</evidence>
<keyword evidence="18" id="KW-1185">Reference proteome</keyword>
<reference evidence="18" key="1">
    <citation type="journal article" date="2019" name="Int. J. Syst. Evol. Microbiol.">
        <title>The Global Catalogue of Microorganisms (GCM) 10K type strain sequencing project: providing services to taxonomists for standard genome sequencing and annotation.</title>
        <authorList>
            <consortium name="The Broad Institute Genomics Platform"/>
            <consortium name="The Broad Institute Genome Sequencing Center for Infectious Disease"/>
            <person name="Wu L."/>
            <person name="Ma J."/>
        </authorList>
    </citation>
    <scope>NUCLEOTIDE SEQUENCE [LARGE SCALE GENOMIC DNA]</scope>
    <source>
        <strain evidence="18">CGMCC 4.7397</strain>
    </source>
</reference>
<evidence type="ECO:0000256" key="7">
    <source>
        <dbReference type="ARBA" id="ARBA00022967"/>
    </source>
</evidence>
<dbReference type="PROSITE" id="PS50857">
    <property type="entry name" value="COX2_CUA"/>
    <property type="match status" value="1"/>
</dbReference>
<dbReference type="InterPro" id="IPR001505">
    <property type="entry name" value="Copper_CuA"/>
</dbReference>
<keyword evidence="11 15" id="KW-0472">Membrane</keyword>
<keyword evidence="5 15" id="KW-0812">Transmembrane</keyword>
<gene>
    <name evidence="17" type="ORF">ACFQH9_01885</name>
</gene>
<accession>A0ABW1I099</accession>
<evidence type="ECO:0000313" key="18">
    <source>
        <dbReference type="Proteomes" id="UP001596119"/>
    </source>
</evidence>
<evidence type="ECO:0000256" key="2">
    <source>
        <dbReference type="ARBA" id="ARBA00007866"/>
    </source>
</evidence>
<organism evidence="17 18">
    <name type="scientific">Pseudonocardia lutea</name>
    <dbReference type="NCBI Taxonomy" id="2172015"/>
    <lineage>
        <taxon>Bacteria</taxon>
        <taxon>Bacillati</taxon>
        <taxon>Actinomycetota</taxon>
        <taxon>Actinomycetes</taxon>
        <taxon>Pseudonocardiales</taxon>
        <taxon>Pseudonocardiaceae</taxon>
        <taxon>Pseudonocardia</taxon>
    </lineage>
</organism>
<comment type="caution">
    <text evidence="17">The sequence shown here is derived from an EMBL/GenBank/DDBJ whole genome shotgun (WGS) entry which is preliminary data.</text>
</comment>
<dbReference type="PRINTS" id="PR01166">
    <property type="entry name" value="CYCOXIDASEII"/>
</dbReference>
<evidence type="ECO:0000259" key="16">
    <source>
        <dbReference type="PROSITE" id="PS50857"/>
    </source>
</evidence>
<dbReference type="Gene3D" id="1.10.287.90">
    <property type="match status" value="1"/>
</dbReference>
<keyword evidence="4" id="KW-0813">Transport</keyword>
<dbReference type="EC" id="7.1.1.9" evidence="3"/>
<dbReference type="Pfam" id="PF00116">
    <property type="entry name" value="COX2"/>
    <property type="match status" value="1"/>
</dbReference>
<proteinExistence type="inferred from homology"/>
<evidence type="ECO:0000256" key="6">
    <source>
        <dbReference type="ARBA" id="ARBA00022723"/>
    </source>
</evidence>
<dbReference type="PANTHER" id="PTHR22888">
    <property type="entry name" value="CYTOCHROME C OXIDASE, SUBUNIT II"/>
    <property type="match status" value="1"/>
</dbReference>
<dbReference type="EMBL" id="JBHSQK010000005">
    <property type="protein sequence ID" value="MFC5947026.1"/>
    <property type="molecule type" value="Genomic_DNA"/>
</dbReference>
<dbReference type="Proteomes" id="UP001596119">
    <property type="component" value="Unassembled WGS sequence"/>
</dbReference>
<comment type="catalytic activity">
    <reaction evidence="14">
        <text>4 Fe(II)-[cytochrome c] + O2 + 8 H(+)(in) = 4 Fe(III)-[cytochrome c] + 2 H2O + 4 H(+)(out)</text>
        <dbReference type="Rhea" id="RHEA:11436"/>
        <dbReference type="Rhea" id="RHEA-COMP:10350"/>
        <dbReference type="Rhea" id="RHEA-COMP:14399"/>
        <dbReference type="ChEBI" id="CHEBI:15377"/>
        <dbReference type="ChEBI" id="CHEBI:15378"/>
        <dbReference type="ChEBI" id="CHEBI:15379"/>
        <dbReference type="ChEBI" id="CHEBI:29033"/>
        <dbReference type="ChEBI" id="CHEBI:29034"/>
        <dbReference type="EC" id="7.1.1.9"/>
    </reaction>
</comment>
<evidence type="ECO:0000313" key="17">
    <source>
        <dbReference type="EMBL" id="MFC5947026.1"/>
    </source>
</evidence>
<evidence type="ECO:0000256" key="15">
    <source>
        <dbReference type="SAM" id="Phobius"/>
    </source>
</evidence>
<sequence>MDYRGVFEHVFGLQLWIAGGVFVVVTGLLLGALVLNRARRRDKLPFAAAEHNPIEITFAVFLGGAAAFLVWLSLSNNHRLGYTDTRVVAERTGLSGGQQPVRVDVTAFQWCWSASYPGSATTVSGSCDTPAGRPVIVVPQGRPVEFALTARDVAHAFWIPELAVKRDAYPDHVNTLLMTFPETGRWLGRCSEFCGTYHKDMDFYVQAVPADQYQAFLRTGALPAGAAA</sequence>
<evidence type="ECO:0000256" key="12">
    <source>
        <dbReference type="ARBA" id="ARBA00024688"/>
    </source>
</evidence>
<comment type="subcellular location">
    <subcellularLocation>
        <location evidence="1">Membrane</location>
        <topology evidence="1">Multi-pass membrane protein</topology>
    </subcellularLocation>
</comment>
<evidence type="ECO:0000256" key="13">
    <source>
        <dbReference type="ARBA" id="ARBA00031399"/>
    </source>
</evidence>
<feature type="transmembrane region" description="Helical" evidence="15">
    <location>
        <begin position="56"/>
        <end position="74"/>
    </location>
</feature>
<evidence type="ECO:0000256" key="10">
    <source>
        <dbReference type="ARBA" id="ARBA00023008"/>
    </source>
</evidence>
<name>A0ABW1I099_9PSEU</name>
<evidence type="ECO:0000256" key="5">
    <source>
        <dbReference type="ARBA" id="ARBA00022692"/>
    </source>
</evidence>
<dbReference type="InterPro" id="IPR036257">
    <property type="entry name" value="Cyt_c_oxidase_su2_TM_sf"/>
</dbReference>
<dbReference type="SUPFAM" id="SSF49503">
    <property type="entry name" value="Cupredoxins"/>
    <property type="match status" value="1"/>
</dbReference>
<comment type="similarity">
    <text evidence="2">Belongs to the cytochrome c oxidase subunit 2 family.</text>
</comment>
<evidence type="ECO:0000256" key="14">
    <source>
        <dbReference type="ARBA" id="ARBA00047816"/>
    </source>
</evidence>
<evidence type="ECO:0000256" key="1">
    <source>
        <dbReference type="ARBA" id="ARBA00004141"/>
    </source>
</evidence>
<dbReference type="InterPro" id="IPR045187">
    <property type="entry name" value="CcO_II"/>
</dbReference>
<keyword evidence="6" id="KW-0479">Metal-binding</keyword>